<dbReference type="InterPro" id="IPR013783">
    <property type="entry name" value="Ig-like_fold"/>
</dbReference>
<evidence type="ECO:0000313" key="1">
    <source>
        <dbReference type="EMBL" id="ANZ48183.1"/>
    </source>
</evidence>
<dbReference type="Gene3D" id="2.60.40.10">
    <property type="entry name" value="Immunoglobulins"/>
    <property type="match status" value="1"/>
</dbReference>
<sequence length="298" mass="32764">MGITINWDDQTDQQLDAIEVYRSDAVINPNNPGTPLATLPGTARSYEDTTVKVGNTYFYTVAVVKGGNRSFGASQSQGYFSNLGPGPQRVIRGDWVRGYFGEIMNVDWVSPVDVVTKIKAALKSTAGLTFVTSSDRWHKFIYKGKIFFAPSTRMIYSTYQNAYNAGFLFGEDGVGHLPTGDAGTVNQKTVIEINGYQFLVRPIRMTDKPTTQYLTSADDFLNGEWKSTFARLRLDANAMVDPTVLPRFSDYSSIDYCGGPHLADANNCATANSGNPELLATTVKTSNINWCIVLELLP</sequence>
<dbReference type="KEGG" id="vg:29057120"/>
<protein>
    <submittedName>
        <fullName evidence="1">Virion structural protein</fullName>
    </submittedName>
</protein>
<dbReference type="Proteomes" id="UP000202181">
    <property type="component" value="Segment"/>
</dbReference>
<proteinExistence type="predicted"/>
<gene>
    <name evidence="1" type="ORF">ASESINO_170</name>
</gene>
<accession>A0A1B2IA81</accession>
<dbReference type="RefSeq" id="YP_009290788.1">
    <property type="nucleotide sequence ID" value="NC_031107.2"/>
</dbReference>
<name>A0A1B2IA81_9CAUD</name>
<dbReference type="GeneID" id="29057120"/>
<dbReference type="OrthoDB" id="10980at10239"/>
<evidence type="ECO:0000313" key="2">
    <source>
        <dbReference type="Proteomes" id="UP000202181"/>
    </source>
</evidence>
<reference evidence="1" key="1">
    <citation type="submission" date="2016-06" db="EMBL/GenBank/DDBJ databases">
        <authorList>
            <person name="Berg J.A."/>
            <person name="Hyde J.R."/>
            <person name="Breakwell D.P."/>
            <person name="Hope S."/>
            <person name="Grose J.H."/>
        </authorList>
    </citation>
    <scope>NUCLEOTIDE SEQUENCE [LARGE SCALE GENOMIC DNA]</scope>
</reference>
<organism evidence="1 2">
    <name type="scientific">Erwinia phage vB_EamM_Asesino</name>
    <dbReference type="NCBI Taxonomy" id="1883370"/>
    <lineage>
        <taxon>Viruses</taxon>
        <taxon>Duplodnaviria</taxon>
        <taxon>Heunggongvirae</taxon>
        <taxon>Uroviricota</taxon>
        <taxon>Caudoviricetes</taxon>
        <taxon>Chimalliviridae</taxon>
        <taxon>Erskinevirus</taxon>
        <taxon>Erskinevirus asesino</taxon>
    </lineage>
</organism>
<dbReference type="EMBL" id="KX397364">
    <property type="protein sequence ID" value="ANZ48183.1"/>
    <property type="molecule type" value="Genomic_DNA"/>
</dbReference>
<keyword evidence="2" id="KW-1185">Reference proteome</keyword>